<dbReference type="AlphaFoldDB" id="A0AAE0V4U5"/>
<dbReference type="GO" id="GO:0016706">
    <property type="term" value="F:2-oxoglutarate-dependent dioxygenase activity"/>
    <property type="evidence" value="ECO:0007669"/>
    <property type="project" value="InterPro"/>
</dbReference>
<protein>
    <recommendedName>
        <fullName evidence="6">Reverse transcriptase domain-containing protein</fullName>
    </recommendedName>
</protein>
<accession>A0AAE0V4U5</accession>
<evidence type="ECO:0000259" key="3">
    <source>
        <dbReference type="Pfam" id="PF09004"/>
    </source>
</evidence>
<feature type="domain" description="Alkylated DNA repair protein AlkB homologue 8 N-terminal" evidence="3">
    <location>
        <begin position="520"/>
        <end position="561"/>
    </location>
</feature>
<evidence type="ECO:0000313" key="5">
    <source>
        <dbReference type="Proteomes" id="UP001274896"/>
    </source>
</evidence>
<dbReference type="Pfam" id="PF09004">
    <property type="entry name" value="ALKBH8_N"/>
    <property type="match status" value="1"/>
</dbReference>
<feature type="domain" description="Reverse transcriptase" evidence="2">
    <location>
        <begin position="331"/>
        <end position="513"/>
    </location>
</feature>
<reference evidence="4" key="1">
    <citation type="submission" date="2023-06" db="EMBL/GenBank/DDBJ databases">
        <title>Male Hemibagrus guttatus genome.</title>
        <authorList>
            <person name="Bian C."/>
        </authorList>
    </citation>
    <scope>NUCLEOTIDE SEQUENCE</scope>
    <source>
        <strain evidence="4">Male_cb2023</strain>
        <tissue evidence="4">Muscle</tissue>
    </source>
</reference>
<keyword evidence="5" id="KW-1185">Reference proteome</keyword>
<keyword evidence="1" id="KW-1133">Transmembrane helix</keyword>
<feature type="transmembrane region" description="Helical" evidence="1">
    <location>
        <begin position="644"/>
        <end position="664"/>
    </location>
</feature>
<dbReference type="InterPro" id="IPR043502">
    <property type="entry name" value="DNA/RNA_pol_sf"/>
</dbReference>
<evidence type="ECO:0000256" key="1">
    <source>
        <dbReference type="SAM" id="Phobius"/>
    </source>
</evidence>
<dbReference type="SUPFAM" id="SSF56672">
    <property type="entry name" value="DNA/RNA polymerases"/>
    <property type="match status" value="1"/>
</dbReference>
<comment type="caution">
    <text evidence="4">The sequence shown here is derived from an EMBL/GenBank/DDBJ whole genome shotgun (WGS) entry which is preliminary data.</text>
</comment>
<name>A0AAE0V4U5_9TELE</name>
<evidence type="ECO:0000313" key="4">
    <source>
        <dbReference type="EMBL" id="KAK3537462.1"/>
    </source>
</evidence>
<keyword evidence="1" id="KW-0472">Membrane</keyword>
<feature type="transmembrane region" description="Helical" evidence="1">
    <location>
        <begin position="708"/>
        <end position="731"/>
    </location>
</feature>
<keyword evidence="1" id="KW-0812">Transmembrane</keyword>
<gene>
    <name evidence="4" type="ORF">QTP70_011285</name>
</gene>
<dbReference type="Pfam" id="PF00078">
    <property type="entry name" value="RVT_1"/>
    <property type="match status" value="1"/>
</dbReference>
<proteinExistence type="predicted"/>
<organism evidence="4 5">
    <name type="scientific">Hemibagrus guttatus</name>
    <dbReference type="NCBI Taxonomy" id="175788"/>
    <lineage>
        <taxon>Eukaryota</taxon>
        <taxon>Metazoa</taxon>
        <taxon>Chordata</taxon>
        <taxon>Craniata</taxon>
        <taxon>Vertebrata</taxon>
        <taxon>Euteleostomi</taxon>
        <taxon>Actinopterygii</taxon>
        <taxon>Neopterygii</taxon>
        <taxon>Teleostei</taxon>
        <taxon>Ostariophysi</taxon>
        <taxon>Siluriformes</taxon>
        <taxon>Bagridae</taxon>
        <taxon>Hemibagrus</taxon>
    </lineage>
</organism>
<evidence type="ECO:0008006" key="6">
    <source>
        <dbReference type="Google" id="ProtNLM"/>
    </source>
</evidence>
<dbReference type="InterPro" id="IPR000477">
    <property type="entry name" value="RT_dom"/>
</dbReference>
<dbReference type="EMBL" id="JAUCMX010000008">
    <property type="protein sequence ID" value="KAK3537462.1"/>
    <property type="molecule type" value="Genomic_DNA"/>
</dbReference>
<dbReference type="GO" id="GO:0008168">
    <property type="term" value="F:methyltransferase activity"/>
    <property type="evidence" value="ECO:0007669"/>
    <property type="project" value="InterPro"/>
</dbReference>
<sequence length="743" mass="81803">MGTEATPLSLEIMGTEATPLSLEVMGTEAMLLSLEVIGTESMPLALEVMGTEAMPLSLEVMGTEAMLLSLEVMGTETMLLSLEVMGTEATPLSLEVMGTEAMLFSLEVMGTEAMPLSLEVSGTEAMLLSLEVMGTEAMPLSLEVSGTEAMLLSLEVMGTETMLLSLEVMGTEATPLSLEVMGTEAMLLSLEVMGTEATPLSLEVMGTEAMLLSLEVMGTEAMPLSLEVSGTEATPLSLEVMGTEAMLLSLEVMGTEAMPLSPEVMGTEAMPLSLEVMGTKATPLSLEVMGTEAMLLSLEVMGTEAMPLSLEVMGTEAMPLSLEVRGDAIATALHAALSHLEQQVSYVWLLFVDFSSAFNTILPYKLMDKLGDLGLPHSTCMWIYSFLTGLSQRDRVGHHTSTVLSISTGSPQGCVLSPLLYTLFTHDCTPTHHSNTIDDITVVGLISGGDESNYRDEVERLTVWCRENNLLLNTSKTKELVIDYRRKKTDIIPLIISGDCVERVDDFCFLGVYIEEDLTWSVNTSELLKKAQQRLHFLRVLRKNIPTQRLLVSFYRCSIESLLTYCIYVWYTSCTVAQRKALQRVINTAQKIIGCPLLTLEELHSSCCLKKAQNIIKDTSHPGYHLFELLPSVFCSFFHLSFKWSYVSKCAYVATFECCFLWFLRTPHSASADQLHKTPCSLTRMYFVCIVCVHCVYCVYVLSVVCIVCMYVCVVCIVCMYVCVLCVSCIWKVNNDRSRNEVH</sequence>
<dbReference type="InterPro" id="IPR015095">
    <property type="entry name" value="AlkB_hom8_N"/>
</dbReference>
<dbReference type="PANTHER" id="PTHR33332">
    <property type="entry name" value="REVERSE TRANSCRIPTASE DOMAIN-CONTAINING PROTEIN"/>
    <property type="match status" value="1"/>
</dbReference>
<dbReference type="Proteomes" id="UP001274896">
    <property type="component" value="Unassembled WGS sequence"/>
</dbReference>
<evidence type="ECO:0000259" key="2">
    <source>
        <dbReference type="Pfam" id="PF00078"/>
    </source>
</evidence>
<feature type="transmembrane region" description="Helical" evidence="1">
    <location>
        <begin position="685"/>
        <end position="702"/>
    </location>
</feature>